<comment type="catalytic activity">
    <reaction evidence="6">
        <text>hydrogencarbonate + H(+) = CO2 + H2O</text>
        <dbReference type="Rhea" id="RHEA:10748"/>
        <dbReference type="ChEBI" id="CHEBI:15377"/>
        <dbReference type="ChEBI" id="CHEBI:15378"/>
        <dbReference type="ChEBI" id="CHEBI:16526"/>
        <dbReference type="ChEBI" id="CHEBI:17544"/>
        <dbReference type="EC" id="4.2.1.1"/>
    </reaction>
</comment>
<dbReference type="SUPFAM" id="SSF51069">
    <property type="entry name" value="Carbonic anhydrase"/>
    <property type="match status" value="1"/>
</dbReference>
<feature type="domain" description="Alpha-carbonic anhydrase" evidence="7">
    <location>
        <begin position="69"/>
        <end position="294"/>
    </location>
</feature>
<dbReference type="CDD" id="cd03124">
    <property type="entry name" value="alpha_CA_prokaryotic_like"/>
    <property type="match status" value="1"/>
</dbReference>
<keyword evidence="3" id="KW-0479">Metal-binding</keyword>
<dbReference type="Proteomes" id="UP000702209">
    <property type="component" value="Unassembled WGS sequence"/>
</dbReference>
<keyword evidence="4" id="KW-0862">Zinc</keyword>
<evidence type="ECO:0000256" key="1">
    <source>
        <dbReference type="ARBA" id="ARBA00010718"/>
    </source>
</evidence>
<evidence type="ECO:0000256" key="6">
    <source>
        <dbReference type="ARBA" id="ARBA00048348"/>
    </source>
</evidence>
<dbReference type="InterPro" id="IPR001148">
    <property type="entry name" value="CA_dom"/>
</dbReference>
<name>A0ABS0CU86_9NOCA</name>
<dbReference type="EC" id="4.2.1.1" evidence="2"/>
<dbReference type="PANTHER" id="PTHR18952">
    <property type="entry name" value="CARBONIC ANHYDRASE"/>
    <property type="match status" value="1"/>
</dbReference>
<evidence type="ECO:0000256" key="5">
    <source>
        <dbReference type="ARBA" id="ARBA00023239"/>
    </source>
</evidence>
<gene>
    <name evidence="8" type="ORF">IU459_21855</name>
</gene>
<accession>A0ABS0CU86</accession>
<evidence type="ECO:0000256" key="3">
    <source>
        <dbReference type="ARBA" id="ARBA00022723"/>
    </source>
</evidence>
<evidence type="ECO:0000313" key="9">
    <source>
        <dbReference type="Proteomes" id="UP000702209"/>
    </source>
</evidence>
<dbReference type="Gene3D" id="3.10.200.10">
    <property type="entry name" value="Alpha carbonic anhydrase"/>
    <property type="match status" value="1"/>
</dbReference>
<evidence type="ECO:0000259" key="7">
    <source>
        <dbReference type="PROSITE" id="PS51144"/>
    </source>
</evidence>
<keyword evidence="9" id="KW-1185">Reference proteome</keyword>
<evidence type="ECO:0000256" key="2">
    <source>
        <dbReference type="ARBA" id="ARBA00012925"/>
    </source>
</evidence>
<proteinExistence type="inferred from homology"/>
<dbReference type="InterPro" id="IPR036398">
    <property type="entry name" value="CA_dom_sf"/>
</dbReference>
<organism evidence="8 9">
    <name type="scientific">Nocardia amamiensis</name>
    <dbReference type="NCBI Taxonomy" id="404578"/>
    <lineage>
        <taxon>Bacteria</taxon>
        <taxon>Bacillati</taxon>
        <taxon>Actinomycetota</taxon>
        <taxon>Actinomycetes</taxon>
        <taxon>Mycobacteriales</taxon>
        <taxon>Nocardiaceae</taxon>
        <taxon>Nocardia</taxon>
    </lineage>
</organism>
<dbReference type="EMBL" id="JADLQX010000016">
    <property type="protein sequence ID" value="MBF6300169.1"/>
    <property type="molecule type" value="Genomic_DNA"/>
</dbReference>
<dbReference type="PANTHER" id="PTHR18952:SF265">
    <property type="entry name" value="CARBONIC ANHYDRASE"/>
    <property type="match status" value="1"/>
</dbReference>
<sequence length="295" mass="31789">MWSDRHSRWLTEQFEGCAGLPSIRRSRFRSIAAVSAVAAVLVFSACGRGEQPEHSRAAVPSSAPAHVASHWDYDADGPDHWADLDRDYLACKSGHQQSPIDLPSHTRLEPSEHITIDYHSVPGLTLRNTGHTVQANLPADNGNRIVVDGVPFDLAQFHFHLPSEHTLDGAGTTMEVHFVHRSAAGKLAVLGVLMQATPDPSPFDPIITLSPDVVDAETTVTGPLDLRALLPGVLDQFRYQGSLTTPPCSEGVSWTVLGNPVPVAAADADRYRTLFAHSNRPTQPLNGRTVTVAGG</sequence>
<dbReference type="InterPro" id="IPR023561">
    <property type="entry name" value="Carbonic_anhydrase_a-class"/>
</dbReference>
<dbReference type="InterPro" id="IPR041891">
    <property type="entry name" value="Alpha_CA_prokaryot-like"/>
</dbReference>
<protein>
    <recommendedName>
        <fullName evidence="2">carbonic anhydrase</fullName>
        <ecNumber evidence="2">4.2.1.1</ecNumber>
    </recommendedName>
</protein>
<dbReference type="Pfam" id="PF00194">
    <property type="entry name" value="Carb_anhydrase"/>
    <property type="match status" value="1"/>
</dbReference>
<dbReference type="SMART" id="SM01057">
    <property type="entry name" value="Carb_anhydrase"/>
    <property type="match status" value="1"/>
</dbReference>
<evidence type="ECO:0000313" key="8">
    <source>
        <dbReference type="EMBL" id="MBF6300169.1"/>
    </source>
</evidence>
<dbReference type="PROSITE" id="PS51144">
    <property type="entry name" value="ALPHA_CA_2"/>
    <property type="match status" value="1"/>
</dbReference>
<comment type="similarity">
    <text evidence="1">Belongs to the alpha-carbonic anhydrase family.</text>
</comment>
<keyword evidence="5" id="KW-0456">Lyase</keyword>
<comment type="caution">
    <text evidence="8">The sequence shown here is derived from an EMBL/GenBank/DDBJ whole genome shotgun (WGS) entry which is preliminary data.</text>
</comment>
<reference evidence="8 9" key="1">
    <citation type="submission" date="2020-10" db="EMBL/GenBank/DDBJ databases">
        <title>Identification of Nocardia species via Next-generation sequencing and recognition of intraspecies genetic diversity.</title>
        <authorList>
            <person name="Li P."/>
            <person name="Li P."/>
            <person name="Lu B."/>
        </authorList>
    </citation>
    <scope>NUCLEOTIDE SEQUENCE [LARGE SCALE GENOMIC DNA]</scope>
    <source>
        <strain evidence="8 9">BJ06-0157</strain>
    </source>
</reference>
<evidence type="ECO:0000256" key="4">
    <source>
        <dbReference type="ARBA" id="ARBA00022833"/>
    </source>
</evidence>